<dbReference type="EC" id="1.4.3.5" evidence="5"/>
<feature type="domain" description="Pyridoxamine 5'-phosphate oxidase N-terminal" evidence="8">
    <location>
        <begin position="31"/>
        <end position="156"/>
    </location>
</feature>
<dbReference type="HAMAP" id="MF_01629">
    <property type="entry name" value="PdxH"/>
    <property type="match status" value="1"/>
</dbReference>
<comment type="function">
    <text evidence="5">Catalyzes the oxidation of either pyridoxine 5'-phosphate (PNP) or pyridoxamine 5'-phosphate (PMP) into pyridoxal 5'-phosphate (PLP).</text>
</comment>
<feature type="binding site" evidence="5 6">
    <location>
        <begin position="189"/>
        <end position="191"/>
    </location>
    <ligand>
        <name>substrate</name>
    </ligand>
</feature>
<proteinExistence type="inferred from homology"/>
<accession>A0A8J3ZK57</accession>
<evidence type="ECO:0000313" key="10">
    <source>
        <dbReference type="EMBL" id="GIJ65582.1"/>
    </source>
</evidence>
<feature type="binding site" evidence="5 6">
    <location>
        <position position="128"/>
    </location>
    <ligand>
        <name>substrate</name>
    </ligand>
</feature>
<dbReference type="PANTHER" id="PTHR10851:SF0">
    <property type="entry name" value="PYRIDOXINE-5'-PHOSPHATE OXIDASE"/>
    <property type="match status" value="1"/>
</dbReference>
<evidence type="ECO:0000256" key="1">
    <source>
        <dbReference type="ARBA" id="ARBA00007301"/>
    </source>
</evidence>
<dbReference type="InterPro" id="IPR019576">
    <property type="entry name" value="Pyridoxamine_oxidase_dimer_C"/>
</dbReference>
<feature type="binding site" evidence="5 7">
    <location>
        <begin position="73"/>
        <end position="74"/>
    </location>
    <ligand>
        <name>FMN</name>
        <dbReference type="ChEBI" id="CHEBI:58210"/>
    </ligand>
</feature>
<dbReference type="PANTHER" id="PTHR10851">
    <property type="entry name" value="PYRIDOXINE-5-PHOSPHATE OXIDASE"/>
    <property type="match status" value="1"/>
</dbReference>
<feature type="domain" description="Pyridoxine 5'-phosphate oxidase dimerisation C-terminal" evidence="9">
    <location>
        <begin position="170"/>
        <end position="208"/>
    </location>
</feature>
<dbReference type="AlphaFoldDB" id="A0A8J3ZK57"/>
<protein>
    <recommendedName>
        <fullName evidence="5">Pyridoxine/pyridoxamine 5'-phosphate oxidase</fullName>
        <ecNumber evidence="5">1.4.3.5</ecNumber>
    </recommendedName>
    <alternativeName>
        <fullName evidence="5">PNP/PMP oxidase</fullName>
        <shortName evidence="5">PNPOx</shortName>
    </alternativeName>
    <alternativeName>
        <fullName evidence="5">Pyridoxal 5'-phosphate synthase</fullName>
    </alternativeName>
</protein>
<feature type="binding site" evidence="5 7">
    <location>
        <begin position="58"/>
        <end position="63"/>
    </location>
    <ligand>
        <name>FMN</name>
        <dbReference type="ChEBI" id="CHEBI:58210"/>
    </ligand>
</feature>
<dbReference type="InterPro" id="IPR019740">
    <property type="entry name" value="Pyridox_Oxase_CS"/>
</dbReference>
<organism evidence="10 11">
    <name type="scientific">Virgisporangium ochraceum</name>
    <dbReference type="NCBI Taxonomy" id="65505"/>
    <lineage>
        <taxon>Bacteria</taxon>
        <taxon>Bacillati</taxon>
        <taxon>Actinomycetota</taxon>
        <taxon>Actinomycetes</taxon>
        <taxon>Micromonosporales</taxon>
        <taxon>Micromonosporaceae</taxon>
        <taxon>Virgisporangium</taxon>
    </lineage>
</organism>
<keyword evidence="3 5" id="KW-0288">FMN</keyword>
<dbReference type="RefSeq" id="WP_203925590.1">
    <property type="nucleotide sequence ID" value="NZ_BOPH01000006.1"/>
</dbReference>
<dbReference type="InterPro" id="IPR012349">
    <property type="entry name" value="Split_barrel_FMN-bd"/>
</dbReference>
<dbReference type="InterPro" id="IPR000659">
    <property type="entry name" value="Pyridox_Oxase"/>
</dbReference>
<feature type="binding site" evidence="6">
    <location>
        <begin position="2"/>
        <end position="5"/>
    </location>
    <ligand>
        <name>substrate</name>
    </ligand>
</feature>
<evidence type="ECO:0000256" key="3">
    <source>
        <dbReference type="ARBA" id="ARBA00022643"/>
    </source>
</evidence>
<dbReference type="NCBIfam" id="NF004231">
    <property type="entry name" value="PRK05679.1"/>
    <property type="match status" value="1"/>
</dbReference>
<feature type="binding site" evidence="5 6">
    <location>
        <position position="124"/>
    </location>
    <ligand>
        <name>substrate</name>
    </ligand>
</feature>
<feature type="binding site" evidence="5 7">
    <location>
        <position position="102"/>
    </location>
    <ligand>
        <name>FMN</name>
        <dbReference type="ChEBI" id="CHEBI:58210"/>
    </ligand>
</feature>
<comment type="similarity">
    <text evidence="1 5">Belongs to the pyridoxamine 5'-phosphate oxidase family.</text>
</comment>
<dbReference type="PROSITE" id="PS01064">
    <property type="entry name" value="PYRIDOX_OXIDASE"/>
    <property type="match status" value="1"/>
</dbReference>
<sequence length="208" mass="23029">MRREYPATPDIALTEDDVTVGWSTLFSTWLSDAVAADLPEPNAMVLATADGHGRPSARTVLLKGYDERGFVFYTNYRSRKGVELAANPYASAVFLWLPLSRQVRVEGTCAPVGRPETAAYFALRPRGSQVGAWASPQSAVVGSRAELDAAVAAVEERFEGTDELPPPPHWGGYRLVPEAVEFWQGRQDRMHDRIRFDLAQQKVERLAP</sequence>
<keyword evidence="4 5" id="KW-0560">Oxidoreductase</keyword>
<dbReference type="InterPro" id="IPR011576">
    <property type="entry name" value="Pyridox_Oxase_N"/>
</dbReference>
<comment type="pathway">
    <text evidence="5">Cofactor metabolism; pyridoxal 5'-phosphate salvage; pyridoxal 5'-phosphate from pyridoxamine 5'-phosphate: step 1/1.</text>
</comment>
<dbReference type="Proteomes" id="UP000635606">
    <property type="component" value="Unassembled WGS sequence"/>
</dbReference>
<dbReference type="Gene3D" id="2.30.110.10">
    <property type="entry name" value="Electron Transport, Fmn-binding Protein, Chain A"/>
    <property type="match status" value="1"/>
</dbReference>
<dbReference type="UniPathway" id="UPA01068">
    <property type="reaction ID" value="UER00304"/>
</dbReference>
<comment type="subunit">
    <text evidence="5">Homodimer.</text>
</comment>
<feature type="binding site" evidence="5 6">
    <location>
        <position position="120"/>
    </location>
    <ligand>
        <name>substrate</name>
    </ligand>
</feature>
<feature type="binding site" evidence="5 6">
    <location>
        <position position="63"/>
    </location>
    <ligand>
        <name>substrate</name>
    </ligand>
</feature>
<comment type="pathway">
    <text evidence="5">Cofactor metabolism; pyridoxal 5'-phosphate salvage; pyridoxal 5'-phosphate from pyridoxine 5'-phosphate: step 1/1.</text>
</comment>
<name>A0A8J3ZK57_9ACTN</name>
<dbReference type="PIRSF" id="PIRSF000190">
    <property type="entry name" value="Pyd_amn-ph_oxd"/>
    <property type="match status" value="1"/>
</dbReference>
<comment type="catalytic activity">
    <reaction evidence="5">
        <text>pyridoxamine 5'-phosphate + O2 + H2O = pyridoxal 5'-phosphate + H2O2 + NH4(+)</text>
        <dbReference type="Rhea" id="RHEA:15817"/>
        <dbReference type="ChEBI" id="CHEBI:15377"/>
        <dbReference type="ChEBI" id="CHEBI:15379"/>
        <dbReference type="ChEBI" id="CHEBI:16240"/>
        <dbReference type="ChEBI" id="CHEBI:28938"/>
        <dbReference type="ChEBI" id="CHEBI:58451"/>
        <dbReference type="ChEBI" id="CHEBI:597326"/>
        <dbReference type="EC" id="1.4.3.5"/>
    </reaction>
</comment>
<evidence type="ECO:0000256" key="2">
    <source>
        <dbReference type="ARBA" id="ARBA00022630"/>
    </source>
</evidence>
<evidence type="ECO:0000256" key="6">
    <source>
        <dbReference type="PIRSR" id="PIRSR000190-1"/>
    </source>
</evidence>
<gene>
    <name evidence="5 10" type="primary">pdxH</name>
    <name evidence="10" type="ORF">Voc01_004990</name>
</gene>
<feature type="binding site" evidence="5 7">
    <location>
        <position position="79"/>
    </location>
    <ligand>
        <name>FMN</name>
        <dbReference type="ChEBI" id="CHEBI:58210"/>
    </ligand>
</feature>
<evidence type="ECO:0000256" key="7">
    <source>
        <dbReference type="PIRSR" id="PIRSR000190-2"/>
    </source>
</evidence>
<keyword evidence="11" id="KW-1185">Reference proteome</keyword>
<keyword evidence="2 5" id="KW-0285">Flavoprotein</keyword>
<keyword evidence="5" id="KW-0664">Pyridoxine biosynthesis</keyword>
<comment type="catalytic activity">
    <reaction evidence="5">
        <text>pyridoxine 5'-phosphate + O2 = pyridoxal 5'-phosphate + H2O2</text>
        <dbReference type="Rhea" id="RHEA:15149"/>
        <dbReference type="ChEBI" id="CHEBI:15379"/>
        <dbReference type="ChEBI" id="CHEBI:16240"/>
        <dbReference type="ChEBI" id="CHEBI:58589"/>
        <dbReference type="ChEBI" id="CHEBI:597326"/>
        <dbReference type="EC" id="1.4.3.5"/>
    </reaction>
</comment>
<feature type="binding site" evidence="5 7">
    <location>
        <begin position="137"/>
        <end position="138"/>
    </location>
    <ligand>
        <name>FMN</name>
        <dbReference type="ChEBI" id="CHEBI:58210"/>
    </ligand>
</feature>
<evidence type="ECO:0000259" key="8">
    <source>
        <dbReference type="Pfam" id="PF01243"/>
    </source>
</evidence>
<dbReference type="GO" id="GO:0004733">
    <property type="term" value="F:pyridoxamine phosphate oxidase activity"/>
    <property type="evidence" value="ECO:0007669"/>
    <property type="project" value="UniProtKB-UniRule"/>
</dbReference>
<dbReference type="EMBL" id="BOPH01000006">
    <property type="protein sequence ID" value="GIJ65582.1"/>
    <property type="molecule type" value="Genomic_DNA"/>
</dbReference>
<feature type="binding site" evidence="5 7">
    <location>
        <position position="80"/>
    </location>
    <ligand>
        <name>FMN</name>
        <dbReference type="ChEBI" id="CHEBI:58210"/>
    </ligand>
</feature>
<dbReference type="GO" id="GO:0010181">
    <property type="term" value="F:FMN binding"/>
    <property type="evidence" value="ECO:0007669"/>
    <property type="project" value="UniProtKB-UniRule"/>
</dbReference>
<comment type="caution">
    <text evidence="10">The sequence shown here is derived from an EMBL/GenBank/DDBJ whole genome shotgun (WGS) entry which is preliminary data.</text>
</comment>
<evidence type="ECO:0000313" key="11">
    <source>
        <dbReference type="Proteomes" id="UP000635606"/>
    </source>
</evidence>
<dbReference type="SUPFAM" id="SSF50475">
    <property type="entry name" value="FMN-binding split barrel"/>
    <property type="match status" value="1"/>
</dbReference>
<comment type="cofactor">
    <cofactor evidence="5 7">
        <name>FMN</name>
        <dbReference type="ChEBI" id="CHEBI:58210"/>
    </cofactor>
    <text evidence="5 7">Binds 1 FMN per subunit.</text>
</comment>
<dbReference type="Pfam" id="PF01243">
    <property type="entry name" value="PNPOx_N"/>
    <property type="match status" value="1"/>
</dbReference>
<evidence type="ECO:0000259" key="9">
    <source>
        <dbReference type="Pfam" id="PF10590"/>
    </source>
</evidence>
<evidence type="ECO:0000256" key="4">
    <source>
        <dbReference type="ARBA" id="ARBA00023002"/>
    </source>
</evidence>
<feature type="binding site" evidence="5 7">
    <location>
        <position position="183"/>
    </location>
    <ligand>
        <name>FMN</name>
        <dbReference type="ChEBI" id="CHEBI:58210"/>
    </ligand>
</feature>
<dbReference type="Pfam" id="PF10590">
    <property type="entry name" value="PNP_phzG_C"/>
    <property type="match status" value="1"/>
</dbReference>
<dbReference type="NCBIfam" id="TIGR00558">
    <property type="entry name" value="pdxH"/>
    <property type="match status" value="1"/>
</dbReference>
<reference evidence="10" key="1">
    <citation type="submission" date="2021-01" db="EMBL/GenBank/DDBJ databases">
        <title>Whole genome shotgun sequence of Virgisporangium ochraceum NBRC 16418.</title>
        <authorList>
            <person name="Komaki H."/>
            <person name="Tamura T."/>
        </authorList>
    </citation>
    <scope>NUCLEOTIDE SEQUENCE</scope>
    <source>
        <strain evidence="10">NBRC 16418</strain>
    </source>
</reference>
<dbReference type="GO" id="GO:0008615">
    <property type="term" value="P:pyridoxine biosynthetic process"/>
    <property type="evidence" value="ECO:0007669"/>
    <property type="project" value="UniProtKB-UniRule"/>
</dbReference>
<feature type="binding site" evidence="5 7">
    <location>
        <position position="193"/>
    </location>
    <ligand>
        <name>FMN</name>
        <dbReference type="ChEBI" id="CHEBI:58210"/>
    </ligand>
</feature>
<evidence type="ECO:0000256" key="5">
    <source>
        <dbReference type="HAMAP-Rule" id="MF_01629"/>
    </source>
</evidence>